<dbReference type="PANTHER" id="PTHR36498">
    <property type="entry name" value="TATA-BINDING PROTEIN-ASSOCIATED FACTOR 172"/>
    <property type="match status" value="1"/>
</dbReference>
<keyword evidence="1" id="KW-0378">Hydrolase</keyword>
<dbReference type="GO" id="GO:0016887">
    <property type="term" value="F:ATP hydrolysis activity"/>
    <property type="evidence" value="ECO:0007669"/>
    <property type="project" value="InterPro"/>
</dbReference>
<gene>
    <name evidence="3" type="ORF">DBRI00130_LOCUS20286</name>
</gene>
<dbReference type="InterPro" id="IPR027417">
    <property type="entry name" value="P-loop_NTPase"/>
</dbReference>
<dbReference type="AlphaFoldDB" id="A0A7S4RNK2"/>
<dbReference type="Pfam" id="PF00271">
    <property type="entry name" value="Helicase_C"/>
    <property type="match status" value="1"/>
</dbReference>
<proteinExistence type="predicted"/>
<dbReference type="Pfam" id="PF00176">
    <property type="entry name" value="SNF2-rel_dom"/>
    <property type="match status" value="1"/>
</dbReference>
<dbReference type="EMBL" id="HBNS01025722">
    <property type="protein sequence ID" value="CAE4617489.1"/>
    <property type="molecule type" value="Transcribed_RNA"/>
</dbReference>
<dbReference type="GO" id="GO:0003677">
    <property type="term" value="F:DNA binding"/>
    <property type="evidence" value="ECO:0007669"/>
    <property type="project" value="InterPro"/>
</dbReference>
<dbReference type="SMART" id="SM00490">
    <property type="entry name" value="HELICc"/>
    <property type="match status" value="1"/>
</dbReference>
<feature type="domain" description="Helicase C-terminal" evidence="2">
    <location>
        <begin position="203"/>
        <end position="359"/>
    </location>
</feature>
<reference evidence="3" key="1">
    <citation type="submission" date="2021-01" db="EMBL/GenBank/DDBJ databases">
        <authorList>
            <person name="Corre E."/>
            <person name="Pelletier E."/>
            <person name="Niang G."/>
            <person name="Scheremetjew M."/>
            <person name="Finn R."/>
            <person name="Kale V."/>
            <person name="Holt S."/>
            <person name="Cochrane G."/>
            <person name="Meng A."/>
            <person name="Brown T."/>
            <person name="Cohen L."/>
        </authorList>
    </citation>
    <scope>NUCLEOTIDE SEQUENCE</scope>
    <source>
        <strain evidence="3">GSO104</strain>
    </source>
</reference>
<protein>
    <recommendedName>
        <fullName evidence="2">Helicase C-terminal domain-containing protein</fullName>
    </recommendedName>
</protein>
<dbReference type="Gene3D" id="3.40.50.300">
    <property type="entry name" value="P-loop containing nucleotide triphosphate hydrolases"/>
    <property type="match status" value="1"/>
</dbReference>
<dbReference type="SUPFAM" id="SSF52540">
    <property type="entry name" value="P-loop containing nucleoside triphosphate hydrolases"/>
    <property type="match status" value="1"/>
</dbReference>
<dbReference type="InterPro" id="IPR000330">
    <property type="entry name" value="SNF2_N"/>
</dbReference>
<dbReference type="GO" id="GO:0005524">
    <property type="term" value="F:ATP binding"/>
    <property type="evidence" value="ECO:0007669"/>
    <property type="project" value="InterPro"/>
</dbReference>
<name>A0A7S4RNK2_9STRA</name>
<evidence type="ECO:0000313" key="3">
    <source>
        <dbReference type="EMBL" id="CAE4617489.1"/>
    </source>
</evidence>
<evidence type="ECO:0000259" key="2">
    <source>
        <dbReference type="PROSITE" id="PS51194"/>
    </source>
</evidence>
<sequence>MDKLKSLHQQVLPFILRREKGQVMKELPPKTITDIPCPLSADQMKLYKEFCAGSEAKEALNLLQKKLKSPIQTDQGMDDDVTFGNNVLRSLLYLRLICTHPTLVLSKNRNKGKGSAITGSQSELIGDGKYARLDCSGKLSALNDLLRNAGFCHGDMTAADNDQSSLYIQSLDGGAEPNATSGATSLWNATEESFDDFIDMPDSIDDLNVPSSTAKCLIFAQFTQSLDVLEQFLFRPHMPSLRYLRLDGRTLPENRTVVVDRFNNDDSIRVMLLTTKVGGLGLNLTAADTVVFLEHDWNPHADLQAMDRAHRIGQEKSVNVYRLITPHTIEEKIMKMQQVKLAMSEAIVNSDNSTMYSMGTDRLLDLFSFEGGEEKTTETKGIGINMGLSADLLREQEYSSLSIESFLRGL</sequence>
<dbReference type="PANTHER" id="PTHR36498:SF1">
    <property type="entry name" value="TATA-BINDING PROTEIN-ASSOCIATED FACTOR 172"/>
    <property type="match status" value="1"/>
</dbReference>
<dbReference type="PROSITE" id="PS51194">
    <property type="entry name" value="HELICASE_CTER"/>
    <property type="match status" value="1"/>
</dbReference>
<dbReference type="CDD" id="cd18793">
    <property type="entry name" value="SF2_C_SNF"/>
    <property type="match status" value="1"/>
</dbReference>
<dbReference type="InterPro" id="IPR001650">
    <property type="entry name" value="Helicase_C-like"/>
</dbReference>
<organism evidence="3">
    <name type="scientific">Ditylum brightwellii</name>
    <dbReference type="NCBI Taxonomy" id="49249"/>
    <lineage>
        <taxon>Eukaryota</taxon>
        <taxon>Sar</taxon>
        <taxon>Stramenopiles</taxon>
        <taxon>Ochrophyta</taxon>
        <taxon>Bacillariophyta</taxon>
        <taxon>Mediophyceae</taxon>
        <taxon>Lithodesmiophycidae</taxon>
        <taxon>Lithodesmiales</taxon>
        <taxon>Lithodesmiaceae</taxon>
        <taxon>Ditylum</taxon>
    </lineage>
</organism>
<accession>A0A7S4RNK2</accession>
<evidence type="ECO:0000256" key="1">
    <source>
        <dbReference type="ARBA" id="ARBA00022801"/>
    </source>
</evidence>
<dbReference type="InterPro" id="IPR049730">
    <property type="entry name" value="SNF2/RAD54-like_C"/>
</dbReference>
<dbReference type="InterPro" id="IPR044972">
    <property type="entry name" value="Mot1"/>
</dbReference>
<dbReference type="GO" id="GO:0017025">
    <property type="term" value="F:TBP-class protein binding"/>
    <property type="evidence" value="ECO:0007669"/>
    <property type="project" value="InterPro"/>
</dbReference>